<sequence>LTVFCSLARSDKATELTKIHGATETKCIAKSLIDLTLTTPGAQSSETSTTNTNV</sequence>
<evidence type="ECO:0000313" key="2">
    <source>
        <dbReference type="Proteomes" id="UP001558613"/>
    </source>
</evidence>
<accession>A0ABR3LK03</accession>
<reference evidence="1 2" key="1">
    <citation type="submission" date="2023-09" db="EMBL/GenBank/DDBJ databases">
        <authorList>
            <person name="Wang M."/>
        </authorList>
    </citation>
    <scope>NUCLEOTIDE SEQUENCE [LARGE SCALE GENOMIC DNA]</scope>
    <source>
        <strain evidence="1">GT-2023</strain>
        <tissue evidence="1">Liver</tissue>
    </source>
</reference>
<feature type="non-terminal residue" evidence="1">
    <location>
        <position position="54"/>
    </location>
</feature>
<comment type="caution">
    <text evidence="1">The sequence shown here is derived from an EMBL/GenBank/DDBJ whole genome shotgun (WGS) entry which is preliminary data.</text>
</comment>
<keyword evidence="2" id="KW-1185">Reference proteome</keyword>
<proteinExistence type="predicted"/>
<evidence type="ECO:0000313" key="1">
    <source>
        <dbReference type="EMBL" id="KAL1252326.1"/>
    </source>
</evidence>
<dbReference type="EMBL" id="JAYMGO010000022">
    <property type="protein sequence ID" value="KAL1252326.1"/>
    <property type="molecule type" value="Genomic_DNA"/>
</dbReference>
<dbReference type="Proteomes" id="UP001558613">
    <property type="component" value="Unassembled WGS sequence"/>
</dbReference>
<feature type="non-terminal residue" evidence="1">
    <location>
        <position position="1"/>
    </location>
</feature>
<name>A0ABR3LK03_9TELE</name>
<gene>
    <name evidence="1" type="ORF">QQF64_020122</name>
</gene>
<protein>
    <submittedName>
        <fullName evidence="1">Uncharacterized protein</fullName>
    </submittedName>
</protein>
<organism evidence="1 2">
    <name type="scientific">Cirrhinus molitorella</name>
    <name type="common">mud carp</name>
    <dbReference type="NCBI Taxonomy" id="172907"/>
    <lineage>
        <taxon>Eukaryota</taxon>
        <taxon>Metazoa</taxon>
        <taxon>Chordata</taxon>
        <taxon>Craniata</taxon>
        <taxon>Vertebrata</taxon>
        <taxon>Euteleostomi</taxon>
        <taxon>Actinopterygii</taxon>
        <taxon>Neopterygii</taxon>
        <taxon>Teleostei</taxon>
        <taxon>Ostariophysi</taxon>
        <taxon>Cypriniformes</taxon>
        <taxon>Cyprinidae</taxon>
        <taxon>Labeoninae</taxon>
        <taxon>Labeonini</taxon>
        <taxon>Cirrhinus</taxon>
    </lineage>
</organism>